<keyword evidence="5 7" id="KW-0413">Isomerase</keyword>
<feature type="binding site" evidence="7">
    <location>
        <begin position="12"/>
        <end position="13"/>
    </location>
    <ligand>
        <name>substrate</name>
    </ligand>
</feature>
<reference evidence="8" key="1">
    <citation type="submission" date="2024-02" db="EMBL/GenBank/DDBJ databases">
        <title>Sediminibacterium planktonica sp. nov. and Sediminibacterium longus sp. nov., isolated from surface lake and river water.</title>
        <authorList>
            <person name="Watanabe K."/>
            <person name="Takemine S."/>
            <person name="Ishii Y."/>
            <person name="Ogata Y."/>
            <person name="Shindo C."/>
            <person name="Suda W."/>
        </authorList>
    </citation>
    <scope>NUCLEOTIDE SEQUENCE</scope>
    <source>
        <strain evidence="8">KACHI17</strain>
    </source>
</reference>
<evidence type="ECO:0000256" key="5">
    <source>
        <dbReference type="ARBA" id="ARBA00023235"/>
    </source>
</evidence>
<feature type="active site" description="Proton donor/acceptor" evidence="7">
    <location>
        <position position="75"/>
    </location>
</feature>
<accession>A0AAT9GJJ3</accession>
<comment type="pathway">
    <text evidence="7">Cell wall biogenesis; peptidoglycan biosynthesis.</text>
</comment>
<dbReference type="RefSeq" id="WP_353548500.1">
    <property type="nucleotide sequence ID" value="NZ_AP029612.1"/>
</dbReference>
<comment type="function">
    <text evidence="7">Provides the (R)-glutamate required for cell wall biosynthesis.</text>
</comment>
<dbReference type="GO" id="GO:0008881">
    <property type="term" value="F:glutamate racemase activity"/>
    <property type="evidence" value="ECO:0007669"/>
    <property type="project" value="UniProtKB-UniRule"/>
</dbReference>
<dbReference type="GO" id="GO:0071555">
    <property type="term" value="P:cell wall organization"/>
    <property type="evidence" value="ECO:0007669"/>
    <property type="project" value="UniProtKB-KW"/>
</dbReference>
<feature type="active site" description="Proton donor/acceptor" evidence="7">
    <location>
        <position position="194"/>
    </location>
</feature>
<organism evidence="8">
    <name type="scientific">Sediminibacterium sp. KACHI17</name>
    <dbReference type="NCBI Taxonomy" id="1751071"/>
    <lineage>
        <taxon>Bacteria</taxon>
        <taxon>Pseudomonadati</taxon>
        <taxon>Bacteroidota</taxon>
        <taxon>Chitinophagia</taxon>
        <taxon>Chitinophagales</taxon>
        <taxon>Chitinophagaceae</taxon>
        <taxon>Sediminibacterium</taxon>
    </lineage>
</organism>
<dbReference type="InterPro" id="IPR015942">
    <property type="entry name" value="Asp/Glu/hydantoin_racemase"/>
</dbReference>
<gene>
    <name evidence="7 8" type="primary">murI</name>
    <name evidence="8" type="ORF">KACHI17_17430</name>
</gene>
<sequence>MSSAKQPIGVFDSGYGGLTILKEMVKTLPAYDYLYMGDNARAPYGPRSFDTVYQYTLQCVQWFFEQGCELVVLACNTASAKALRTIQQKDLAKIDPHKRVLGVIRPTTEVIGEYSRSGSVGILGTTGTVVSESYPIEIAKFFPSLKVYQEACPMWVPLVENHEYDKPGADYFIRQHLNRLFEQAPDIDTLLLACTHYPLLMDKIRAFAPAGTTILSQGNIVATSLKAYLERHPEMEQRCSKNGSRTFYTTDSVQDFNNHASLFFGEKLESKHLELL</sequence>
<keyword evidence="6 7" id="KW-0961">Cell wall biogenesis/degradation</keyword>
<evidence type="ECO:0000313" key="8">
    <source>
        <dbReference type="EMBL" id="BFG70862.1"/>
    </source>
</evidence>
<dbReference type="Gene3D" id="3.40.50.1860">
    <property type="match status" value="2"/>
</dbReference>
<dbReference type="EMBL" id="AP029612">
    <property type="protein sequence ID" value="BFG70862.1"/>
    <property type="molecule type" value="Genomic_DNA"/>
</dbReference>
<comment type="catalytic activity">
    <reaction evidence="1 7">
        <text>L-glutamate = D-glutamate</text>
        <dbReference type="Rhea" id="RHEA:12813"/>
        <dbReference type="ChEBI" id="CHEBI:29985"/>
        <dbReference type="ChEBI" id="CHEBI:29986"/>
        <dbReference type="EC" id="5.1.1.3"/>
    </reaction>
</comment>
<dbReference type="PANTHER" id="PTHR21198:SF2">
    <property type="entry name" value="GLUTAMATE RACEMASE"/>
    <property type="match status" value="1"/>
</dbReference>
<comment type="similarity">
    <text evidence="7">Belongs to the aspartate/glutamate racemases family.</text>
</comment>
<dbReference type="InterPro" id="IPR004391">
    <property type="entry name" value="Glu_race"/>
</dbReference>
<dbReference type="GO" id="GO:0008360">
    <property type="term" value="P:regulation of cell shape"/>
    <property type="evidence" value="ECO:0007669"/>
    <property type="project" value="UniProtKB-KW"/>
</dbReference>
<feature type="binding site" evidence="7">
    <location>
        <begin position="76"/>
        <end position="77"/>
    </location>
    <ligand>
        <name>substrate</name>
    </ligand>
</feature>
<name>A0AAT9GJJ3_9BACT</name>
<evidence type="ECO:0000256" key="4">
    <source>
        <dbReference type="ARBA" id="ARBA00022984"/>
    </source>
</evidence>
<dbReference type="FunFam" id="3.40.50.1860:FF:000001">
    <property type="entry name" value="Glutamate racemase"/>
    <property type="match status" value="1"/>
</dbReference>
<dbReference type="Pfam" id="PF01177">
    <property type="entry name" value="Asp_Glu_race"/>
    <property type="match status" value="1"/>
</dbReference>
<dbReference type="PROSITE" id="PS00923">
    <property type="entry name" value="ASP_GLU_RACEMASE_1"/>
    <property type="match status" value="1"/>
</dbReference>
<dbReference type="PANTHER" id="PTHR21198">
    <property type="entry name" value="GLUTAMATE RACEMASE"/>
    <property type="match status" value="1"/>
</dbReference>
<dbReference type="PROSITE" id="PS00924">
    <property type="entry name" value="ASP_GLU_RACEMASE_2"/>
    <property type="match status" value="1"/>
</dbReference>
<feature type="binding site" evidence="7">
    <location>
        <begin position="195"/>
        <end position="196"/>
    </location>
    <ligand>
        <name>substrate</name>
    </ligand>
</feature>
<dbReference type="NCBIfam" id="TIGR00067">
    <property type="entry name" value="glut_race"/>
    <property type="match status" value="1"/>
</dbReference>
<feature type="binding site" evidence="7">
    <location>
        <begin position="44"/>
        <end position="45"/>
    </location>
    <ligand>
        <name>substrate</name>
    </ligand>
</feature>
<dbReference type="AlphaFoldDB" id="A0AAT9GJJ3"/>
<evidence type="ECO:0000256" key="6">
    <source>
        <dbReference type="ARBA" id="ARBA00023316"/>
    </source>
</evidence>
<keyword evidence="3 7" id="KW-0133">Cell shape</keyword>
<dbReference type="InterPro" id="IPR001920">
    <property type="entry name" value="Asp/Glu_race"/>
</dbReference>
<evidence type="ECO:0000256" key="2">
    <source>
        <dbReference type="ARBA" id="ARBA00013090"/>
    </source>
</evidence>
<protein>
    <recommendedName>
        <fullName evidence="2 7">Glutamate racemase</fullName>
        <ecNumber evidence="2 7">5.1.1.3</ecNumber>
    </recommendedName>
</protein>
<evidence type="ECO:0000256" key="7">
    <source>
        <dbReference type="HAMAP-Rule" id="MF_00258"/>
    </source>
</evidence>
<dbReference type="GO" id="GO:0009252">
    <property type="term" value="P:peptidoglycan biosynthetic process"/>
    <property type="evidence" value="ECO:0007669"/>
    <property type="project" value="UniProtKB-UniRule"/>
</dbReference>
<dbReference type="InterPro" id="IPR018187">
    <property type="entry name" value="Asp/Glu_racemase_AS_1"/>
</dbReference>
<proteinExistence type="inferred from homology"/>
<dbReference type="EC" id="5.1.1.3" evidence="2 7"/>
<dbReference type="SUPFAM" id="SSF53681">
    <property type="entry name" value="Aspartate/glutamate racemase"/>
    <property type="match status" value="2"/>
</dbReference>
<evidence type="ECO:0000256" key="3">
    <source>
        <dbReference type="ARBA" id="ARBA00022960"/>
    </source>
</evidence>
<dbReference type="HAMAP" id="MF_00258">
    <property type="entry name" value="Glu_racemase"/>
    <property type="match status" value="1"/>
</dbReference>
<dbReference type="InterPro" id="IPR033134">
    <property type="entry name" value="Asp/Glu_racemase_AS_2"/>
</dbReference>
<evidence type="ECO:0000256" key="1">
    <source>
        <dbReference type="ARBA" id="ARBA00001602"/>
    </source>
</evidence>
<keyword evidence="4 7" id="KW-0573">Peptidoglycan synthesis</keyword>